<proteinExistence type="predicted"/>
<dbReference type="AlphaFoldDB" id="A0A4P9ZJY8"/>
<evidence type="ECO:0000313" key="3">
    <source>
        <dbReference type="Proteomes" id="UP000268162"/>
    </source>
</evidence>
<evidence type="ECO:0000259" key="1">
    <source>
        <dbReference type="PROSITE" id="PS50010"/>
    </source>
</evidence>
<dbReference type="Pfam" id="PF00621">
    <property type="entry name" value="RhoGEF"/>
    <property type="match status" value="1"/>
</dbReference>
<dbReference type="STRING" id="215637.A0A4P9ZJY8"/>
<organism evidence="2 3">
    <name type="scientific">Dimargaris cristalligena</name>
    <dbReference type="NCBI Taxonomy" id="215637"/>
    <lineage>
        <taxon>Eukaryota</taxon>
        <taxon>Fungi</taxon>
        <taxon>Fungi incertae sedis</taxon>
        <taxon>Zoopagomycota</taxon>
        <taxon>Kickxellomycotina</taxon>
        <taxon>Dimargaritomycetes</taxon>
        <taxon>Dimargaritales</taxon>
        <taxon>Dimargaritaceae</taxon>
        <taxon>Dimargaris</taxon>
    </lineage>
</organism>
<keyword evidence="3" id="KW-1185">Reference proteome</keyword>
<dbReference type="InterPro" id="IPR000219">
    <property type="entry name" value="DH_dom"/>
</dbReference>
<reference evidence="3" key="1">
    <citation type="journal article" date="2018" name="Nat. Microbiol.">
        <title>Leveraging single-cell genomics to expand the fungal tree of life.</title>
        <authorList>
            <person name="Ahrendt S.R."/>
            <person name="Quandt C.A."/>
            <person name="Ciobanu D."/>
            <person name="Clum A."/>
            <person name="Salamov A."/>
            <person name="Andreopoulos B."/>
            <person name="Cheng J.F."/>
            <person name="Woyke T."/>
            <person name="Pelin A."/>
            <person name="Henrissat B."/>
            <person name="Reynolds N.K."/>
            <person name="Benny G.L."/>
            <person name="Smith M.E."/>
            <person name="James T.Y."/>
            <person name="Grigoriev I.V."/>
        </authorList>
    </citation>
    <scope>NUCLEOTIDE SEQUENCE [LARGE SCALE GENOMIC DNA]</scope>
    <source>
        <strain evidence="3">RSA 468</strain>
    </source>
</reference>
<dbReference type="InterPro" id="IPR052233">
    <property type="entry name" value="Rho-type_GEFs"/>
</dbReference>
<dbReference type="PROSITE" id="PS50010">
    <property type="entry name" value="DH_2"/>
    <property type="match status" value="1"/>
</dbReference>
<protein>
    <submittedName>
        <fullName evidence="2">Dbl homology domain-containing protein</fullName>
    </submittedName>
</protein>
<dbReference type="EMBL" id="ML003955">
    <property type="protein sequence ID" value="RKP33383.1"/>
    <property type="molecule type" value="Genomic_DNA"/>
</dbReference>
<dbReference type="GO" id="GO:0005085">
    <property type="term" value="F:guanyl-nucleotide exchange factor activity"/>
    <property type="evidence" value="ECO:0007669"/>
    <property type="project" value="InterPro"/>
</dbReference>
<dbReference type="Proteomes" id="UP000268162">
    <property type="component" value="Unassembled WGS sequence"/>
</dbReference>
<accession>A0A4P9ZJY8</accession>
<feature type="non-terminal residue" evidence="2">
    <location>
        <position position="96"/>
    </location>
</feature>
<dbReference type="SUPFAM" id="SSF48065">
    <property type="entry name" value="DBL homology domain (DH-domain)"/>
    <property type="match status" value="1"/>
</dbReference>
<dbReference type="PANTHER" id="PTHR46572:SF2">
    <property type="entry name" value="RHO1 GDP-GTP EXCHANGE PROTEIN 1-RELATED"/>
    <property type="match status" value="1"/>
</dbReference>
<feature type="non-terminal residue" evidence="2">
    <location>
        <position position="1"/>
    </location>
</feature>
<evidence type="ECO:0000313" key="2">
    <source>
        <dbReference type="EMBL" id="RKP33383.1"/>
    </source>
</evidence>
<feature type="domain" description="DH" evidence="1">
    <location>
        <begin position="1"/>
        <end position="96"/>
    </location>
</feature>
<dbReference type="InterPro" id="IPR035899">
    <property type="entry name" value="DBL_dom_sf"/>
</dbReference>
<gene>
    <name evidence="2" type="ORF">BJ085DRAFT_12030</name>
</gene>
<dbReference type="Gene3D" id="1.20.900.10">
    <property type="entry name" value="Dbl homology (DH) domain"/>
    <property type="match status" value="1"/>
</dbReference>
<name>A0A4P9ZJY8_9FUNG</name>
<dbReference type="PANTHER" id="PTHR46572">
    <property type="entry name" value="RHO1 GDP-GTP EXCHANGE PROTEIN 1-RELATED"/>
    <property type="match status" value="1"/>
</dbReference>
<sequence>IVDQIGDIVLTHVSQFNPYVRYGAHQVLARHFLDLERNRNKRFDKFLEDQERHPEARKLSIHSFLNRPTSRLGRYPLLLEGILKASPENHPDVASL</sequence>